<dbReference type="Pfam" id="PF00595">
    <property type="entry name" value="PDZ"/>
    <property type="match status" value="13"/>
</dbReference>
<feature type="domain" description="PDZ" evidence="10">
    <location>
        <begin position="1689"/>
        <end position="1775"/>
    </location>
</feature>
<dbReference type="GO" id="GO:0016324">
    <property type="term" value="C:apical plasma membrane"/>
    <property type="evidence" value="ECO:0007669"/>
    <property type="project" value="UniProtKB-SubCell"/>
</dbReference>
<dbReference type="FunFam" id="2.30.42.10:FF:000110">
    <property type="entry name" value="multiple PDZ domain protein isoform X2"/>
    <property type="match status" value="1"/>
</dbReference>
<evidence type="ECO:0000259" key="11">
    <source>
        <dbReference type="PROSITE" id="PS51022"/>
    </source>
</evidence>
<reference evidence="12" key="1">
    <citation type="submission" date="2025-08" db="UniProtKB">
        <authorList>
            <consortium name="Ensembl"/>
        </authorList>
    </citation>
    <scope>IDENTIFICATION</scope>
</reference>
<feature type="domain" description="PDZ" evidence="10">
    <location>
        <begin position="1000"/>
        <end position="1092"/>
    </location>
</feature>
<evidence type="ECO:0000256" key="4">
    <source>
        <dbReference type="ARBA" id="ARBA00022475"/>
    </source>
</evidence>
<dbReference type="InterPro" id="IPR036034">
    <property type="entry name" value="PDZ_sf"/>
</dbReference>
<dbReference type="CDD" id="cd06676">
    <property type="entry name" value="PDZ13_MUPP1-like"/>
    <property type="match status" value="1"/>
</dbReference>
<dbReference type="CDD" id="cd06671">
    <property type="entry name" value="PDZ7_MUPP1-PD6_PATJ-like"/>
    <property type="match status" value="1"/>
</dbReference>
<dbReference type="SUPFAM" id="SSF50156">
    <property type="entry name" value="PDZ domain-like"/>
    <property type="match status" value="13"/>
</dbReference>
<dbReference type="CDD" id="cd06672">
    <property type="entry name" value="PDZ8_MUPP1-PDZ7_PATJ-PDZ2_INAD-like"/>
    <property type="match status" value="1"/>
</dbReference>
<feature type="compositionally biased region" description="Acidic residues" evidence="9">
    <location>
        <begin position="976"/>
        <end position="986"/>
    </location>
</feature>
<dbReference type="PROSITE" id="PS50106">
    <property type="entry name" value="PDZ"/>
    <property type="match status" value="13"/>
</dbReference>
<dbReference type="PROSITE" id="PS51022">
    <property type="entry name" value="L27"/>
    <property type="match status" value="1"/>
</dbReference>
<keyword evidence="5" id="KW-0597">Phosphoprotein</keyword>
<dbReference type="SMART" id="SM00569">
    <property type="entry name" value="L27"/>
    <property type="match status" value="1"/>
</dbReference>
<evidence type="ECO:0000313" key="12">
    <source>
        <dbReference type="Ensembl" id="ENSOTSP00005069734.2"/>
    </source>
</evidence>
<feature type="domain" description="PDZ" evidence="10">
    <location>
        <begin position="351"/>
        <end position="437"/>
    </location>
</feature>
<dbReference type="InterPro" id="IPR051342">
    <property type="entry name" value="PDZ_scaffold"/>
</dbReference>
<dbReference type="CDD" id="cd06670">
    <property type="entry name" value="PDZ6_MUPP1-like"/>
    <property type="match status" value="1"/>
</dbReference>
<dbReference type="PANTHER" id="PTHR19964">
    <property type="entry name" value="MULTIPLE PDZ DOMAIN PROTEIN"/>
    <property type="match status" value="1"/>
</dbReference>
<feature type="compositionally biased region" description="Low complexity" evidence="9">
    <location>
        <begin position="1419"/>
        <end position="1439"/>
    </location>
</feature>
<dbReference type="Gene3D" id="1.10.287.650">
    <property type="entry name" value="L27 domain"/>
    <property type="match status" value="1"/>
</dbReference>
<dbReference type="CDD" id="cd06667">
    <property type="entry name" value="PDZ2_MUPP1-like"/>
    <property type="match status" value="1"/>
</dbReference>
<dbReference type="InterPro" id="IPR004172">
    <property type="entry name" value="L27_dom"/>
</dbReference>
<reference evidence="12" key="2">
    <citation type="submission" date="2025-09" db="UniProtKB">
        <authorList>
            <consortium name="Ensembl"/>
        </authorList>
    </citation>
    <scope>IDENTIFICATION</scope>
</reference>
<evidence type="ECO:0000256" key="7">
    <source>
        <dbReference type="ARBA" id="ARBA00022949"/>
    </source>
</evidence>
<sequence>MIETMDTQRALQAVERLQAKLKERGEVPTEEKLSLLKSVLQSPLFHQILALQKSVQLLKDQGGGVTATFGGDLSECYTTAHANGSHLAYPESSTGTQINGKPSPEEFEHIIRSMAQGRYVTHMELVKPLSGGLGFSVVGLRSENRGELGIFVQEIQPGSVAHCDGNLKETDQILAIDGQPLDQTVTHQQAIGILQRASERVQLTVARGPIPQLASPVVSRTPSAASTLSAHSSAAHWNHVETIELVNDGTGLGFGIVGGKNTGVIVKTILPGGIADQDGRLHSGDHILTIGDTDLYGMGSEQVAQVLRQCGNRVKLVITRGPPEETSIVPKALPTVTEQQGYEEEEAESFDVGLTKNAQGLGITIAGYVGDKNSEPSGIFVKSITKDSAVEQDGRIHVGDQIIAVDGMNIQGYTNQQAVEVLRHTGQTVHLKLVRSGFCPEDIPPAVVPSVIVLPPTPGGRDPTLERTDVVDSTAQGEKQYQVLSGESDDSTVKDQLTKNTRDEAKLTEDEELELMKKWQETLGPSNKVVIAQVEKFSESSGLGISLEANNGHHYIRSVLPEGPVGRCGKLISGDELLEVNGISLIGETHKEVVRILKELPVCVYMACCRPAPLLQSDRDSGQTGLDEFSTEPKIKIQGDLSSFLVPGGSEGAATRENVTEETLGAPLAMWEMEIQDIELEKGESGLGFSILDYQDPMDPAKTVIVIRSLVPEGVAERDGRLLPGDRLMFVNSTNLDNASLEEAVQALKGANIGMVHIGVAKPLPIDSNEGDLTDERALEHRFSGNEDDTLQASMIALHGSTCSADMDYQTTLQSSTPKGDEPSVKQSKEEGDEVIITGSHFERTITVVKGNSSLGMTVSTIKDGLGMYIRSIIHGGSISRDGRLGVGDLILVINGESMANLTNTQARAMLRRHSLIGPDLGSACAPEEDLCPFYVITYVPVEYLEEYKTSLEQPKDDICSDAPPAPIRGIPELPEREDGEGEESELQTATFSNWNQPMKVELKREAGKSLGISIVGGRGMGSRLSNGEVMRGIFIKHIMADSPAGRNGTLKTGDRIVEVDGVDLSDASHEQAVEAIRRAGNPVVFLVQSIVHRPRSSTTDTNEERVARRNSDKPPKREAGKTLSTTPHLSLPVVPHVGETDTDTLTEIPDRPSQTEEEDKFGYRWKNISQRYDSLPGLLHMIELEKGKTGLGLSLAGNRDRSRMSVFVVGIDPSGAAGKDGRVVVGDELLEINGQILYGRSHQNASSIIKSAPSKVKIIFIRNTDALNQMAVGPVREHGDTLEPQTELETCSSIAPSAIDFDMFKYVQHVILLKEEGGFGITFSEDTKDGLVIQSITEKGPAGKDGSIKSGDKLLAVEDKPVMGYTVDRVHSLLKKSKSSVKLTICTDKSSPLLPHCTGKATSLASIHRISMATLGQSESEPIRSSSRSSTPGTLASSDPVTCPIIPGCETTIDISKGRTGLGLSIVGGCDTLLGTIIIHEVYEDGAASKDGRLWAGDQILEVNGIDLRVATHDEAINVLRQTPQRVRLSVYRDEAQYKEEDLWDAFTVELNKKPGQGLGLSIVGRRNDTGVFVSDIVKGGVVESDGRLMQGDQILSVNKEDVRNATQELVAELLKCGVGPIVMEVGRFKAGPFHSERRFSQNSQMSETGSCKVTPQSLSASSGSLQVDCDSLQHTHQESLDHQEIRSVEFTKGPTDSLGISIAGGVGSPLGDVPIFIAMINPTSLVVQTHKLKIGDIIVSICGTATDGMSHSQAVTLLKNATGTVGLQVVAGSDTTVTGPFHEQTATGLSVSGLTATSIFHDDLGPPQYKTITLDRGPDGLGFSIVGGFGSPHGDLPIYVKTVFGKGAASEDGHLKRGDQIMAVNEQSLEGVTHEDAVGILKRTKGTITLTVLS</sequence>
<dbReference type="InterPro" id="IPR036892">
    <property type="entry name" value="L27_dom_sf"/>
</dbReference>
<dbReference type="GeneTree" id="ENSGT00940000155586"/>
<evidence type="ECO:0000256" key="6">
    <source>
        <dbReference type="ARBA" id="ARBA00022737"/>
    </source>
</evidence>
<feature type="region of interest" description="Disordered" evidence="9">
    <location>
        <begin position="1417"/>
        <end position="1439"/>
    </location>
</feature>
<evidence type="ECO:0000256" key="8">
    <source>
        <dbReference type="ARBA" id="ARBA00023136"/>
    </source>
</evidence>
<dbReference type="Pfam" id="PF16667">
    <property type="entry name" value="MPDZ_u10"/>
    <property type="match status" value="1"/>
</dbReference>
<feature type="domain" description="PDZ" evidence="10">
    <location>
        <begin position="122"/>
        <end position="209"/>
    </location>
</feature>
<dbReference type="InterPro" id="IPR015132">
    <property type="entry name" value="L27_2"/>
</dbReference>
<dbReference type="GO" id="GO:0005923">
    <property type="term" value="C:bicellular tight junction"/>
    <property type="evidence" value="ECO:0007669"/>
    <property type="project" value="UniProtKB-SubCell"/>
</dbReference>
<keyword evidence="3" id="KW-0796">Tight junction</keyword>
<dbReference type="InterPro" id="IPR001478">
    <property type="entry name" value="PDZ"/>
</dbReference>
<name>A0A8C8I1P9_ONCTS</name>
<dbReference type="InterPro" id="IPR032078">
    <property type="entry name" value="MPDZ_u10"/>
</dbReference>
<dbReference type="Gene3D" id="2.30.42.10">
    <property type="match status" value="13"/>
</dbReference>
<dbReference type="SMART" id="SM00228">
    <property type="entry name" value="PDZ"/>
    <property type="match status" value="13"/>
</dbReference>
<dbReference type="CDD" id="cd06791">
    <property type="entry name" value="PDZ3_MUPP1-like"/>
    <property type="match status" value="1"/>
</dbReference>
<dbReference type="CDD" id="cd06673">
    <property type="entry name" value="PDZ10_MUPP1-PDZ8_PATJ-like"/>
    <property type="match status" value="1"/>
</dbReference>
<proteinExistence type="predicted"/>
<dbReference type="CDD" id="cd06668">
    <property type="entry name" value="PDZ4_MUPP1-like"/>
    <property type="match status" value="1"/>
</dbReference>
<dbReference type="Pfam" id="PF09045">
    <property type="entry name" value="L27_2"/>
    <property type="match status" value="1"/>
</dbReference>
<dbReference type="Ensembl" id="ENSOTST00005075724.2">
    <property type="protein sequence ID" value="ENSOTSP00005069734.2"/>
    <property type="gene ID" value="ENSOTSG00005027964.2"/>
</dbReference>
<feature type="region of interest" description="Disordered" evidence="9">
    <location>
        <begin position="1095"/>
        <end position="1160"/>
    </location>
</feature>
<dbReference type="Proteomes" id="UP000694402">
    <property type="component" value="Unassembled WGS sequence"/>
</dbReference>
<feature type="domain" description="PDZ" evidence="10">
    <location>
        <begin position="1549"/>
        <end position="1631"/>
    </location>
</feature>
<accession>A0A8C8I1P9</accession>
<dbReference type="CDD" id="cd06689">
    <property type="entry name" value="PDZ1_MUPP1-like"/>
    <property type="match status" value="1"/>
</dbReference>
<evidence type="ECO:0008006" key="14">
    <source>
        <dbReference type="Google" id="ProtNLM"/>
    </source>
</evidence>
<feature type="region of interest" description="Disordered" evidence="9">
    <location>
        <begin position="955"/>
        <end position="986"/>
    </location>
</feature>
<dbReference type="CDD" id="cd06675">
    <property type="entry name" value="PDZ12_MUPP1-like"/>
    <property type="match status" value="1"/>
</dbReference>
<dbReference type="FunFam" id="2.30.42.10:FF:000051">
    <property type="entry name" value="Multiple PDZ domain protein isoform X1"/>
    <property type="match status" value="1"/>
</dbReference>
<dbReference type="FunFam" id="2.30.42.10:FF:000070">
    <property type="entry name" value="Multiple PDZ domain protein"/>
    <property type="match status" value="1"/>
</dbReference>
<feature type="domain" description="PDZ" evidence="10">
    <location>
        <begin position="1453"/>
        <end position="1536"/>
    </location>
</feature>
<evidence type="ECO:0000256" key="1">
    <source>
        <dbReference type="ARBA" id="ARBA00004221"/>
    </source>
</evidence>
<feature type="region of interest" description="Disordered" evidence="9">
    <location>
        <begin position="812"/>
        <end position="831"/>
    </location>
</feature>
<comment type="subcellular location">
    <subcellularLocation>
        <location evidence="1">Apical cell membrane</location>
    </subcellularLocation>
    <subcellularLocation>
        <location evidence="2">Cell junction</location>
        <location evidence="2">Tight junction</location>
    </subcellularLocation>
</comment>
<dbReference type="FunFam" id="2.30.42.10:FF:000038">
    <property type="entry name" value="Multiple PDZ domain protein isoform X1"/>
    <property type="match status" value="1"/>
</dbReference>
<keyword evidence="13" id="KW-1185">Reference proteome</keyword>
<evidence type="ECO:0000259" key="10">
    <source>
        <dbReference type="PROSITE" id="PS50106"/>
    </source>
</evidence>
<feature type="compositionally biased region" description="Basic and acidic residues" evidence="9">
    <location>
        <begin position="819"/>
        <end position="830"/>
    </location>
</feature>
<evidence type="ECO:0000256" key="3">
    <source>
        <dbReference type="ARBA" id="ARBA00022427"/>
    </source>
</evidence>
<evidence type="ECO:0000313" key="13">
    <source>
        <dbReference type="Proteomes" id="UP000694402"/>
    </source>
</evidence>
<feature type="domain" description="PDZ" evidence="10">
    <location>
        <begin position="1310"/>
        <end position="1390"/>
    </location>
</feature>
<feature type="domain" description="PDZ" evidence="10">
    <location>
        <begin position="531"/>
        <end position="612"/>
    </location>
</feature>
<keyword evidence="4" id="KW-1003">Cell membrane</keyword>
<feature type="domain" description="L27" evidence="11">
    <location>
        <begin position="3"/>
        <end position="63"/>
    </location>
</feature>
<dbReference type="PANTHER" id="PTHR19964:SF10">
    <property type="entry name" value="MULTIPLE PDZ DOMAIN PROTEIN"/>
    <property type="match status" value="1"/>
</dbReference>
<dbReference type="CDD" id="cd06674">
    <property type="entry name" value="PDZ11_MUPP1-PDZ9_PATJ-like"/>
    <property type="match status" value="1"/>
</dbReference>
<protein>
    <recommendedName>
        <fullName evidence="14">Multiple PDZ domain protein</fullName>
    </recommendedName>
</protein>
<feature type="compositionally biased region" description="Basic and acidic residues" evidence="9">
    <location>
        <begin position="1103"/>
        <end position="1121"/>
    </location>
</feature>
<feature type="domain" description="PDZ" evidence="10">
    <location>
        <begin position="677"/>
        <end position="751"/>
    </location>
</feature>
<evidence type="ECO:0000256" key="9">
    <source>
        <dbReference type="SAM" id="MobiDB-lite"/>
    </source>
</evidence>
<keyword evidence="7" id="KW-0965">Cell junction</keyword>
<keyword evidence="8" id="KW-0472">Membrane</keyword>
<keyword evidence="6" id="KW-0677">Repeat</keyword>
<feature type="domain" description="PDZ" evidence="10">
    <location>
        <begin position="1813"/>
        <end position="1896"/>
    </location>
</feature>
<gene>
    <name evidence="12" type="primary">MPDZ</name>
</gene>
<organism evidence="12 13">
    <name type="scientific">Oncorhynchus tshawytscha</name>
    <name type="common">Chinook salmon</name>
    <name type="synonym">Salmo tshawytscha</name>
    <dbReference type="NCBI Taxonomy" id="74940"/>
    <lineage>
        <taxon>Eukaryota</taxon>
        <taxon>Metazoa</taxon>
        <taxon>Chordata</taxon>
        <taxon>Craniata</taxon>
        <taxon>Vertebrata</taxon>
        <taxon>Euteleostomi</taxon>
        <taxon>Actinopterygii</taxon>
        <taxon>Neopterygii</taxon>
        <taxon>Teleostei</taxon>
        <taxon>Protacanthopterygii</taxon>
        <taxon>Salmoniformes</taxon>
        <taxon>Salmonidae</taxon>
        <taxon>Salmoninae</taxon>
        <taxon>Oncorhynchus</taxon>
    </lineage>
</organism>
<feature type="domain" description="PDZ" evidence="10">
    <location>
        <begin position="845"/>
        <end position="913"/>
    </location>
</feature>
<feature type="domain" description="PDZ" evidence="10">
    <location>
        <begin position="1182"/>
        <end position="1265"/>
    </location>
</feature>
<dbReference type="CDD" id="cd06669">
    <property type="entry name" value="PDZ5_MUPP1-like"/>
    <property type="match status" value="1"/>
</dbReference>
<evidence type="ECO:0000256" key="5">
    <source>
        <dbReference type="ARBA" id="ARBA00022553"/>
    </source>
</evidence>
<dbReference type="SUPFAM" id="SSF101288">
    <property type="entry name" value="L27 domain"/>
    <property type="match status" value="1"/>
</dbReference>
<dbReference type="FunFam" id="2.30.42.10:FF:000093">
    <property type="entry name" value="multiple PDZ domain protein isoform X1"/>
    <property type="match status" value="1"/>
</dbReference>
<evidence type="ECO:0000256" key="2">
    <source>
        <dbReference type="ARBA" id="ARBA00004435"/>
    </source>
</evidence>
<feature type="domain" description="PDZ" evidence="10">
    <location>
        <begin position="242"/>
        <end position="322"/>
    </location>
</feature>
<dbReference type="FunFam" id="2.30.42.10:FF:000072">
    <property type="entry name" value="multiple PDZ domain protein isoform X1"/>
    <property type="match status" value="1"/>
</dbReference>
<dbReference type="FunFam" id="2.30.42.10:FF:000058">
    <property type="entry name" value="multiple PDZ domain protein isoform X1"/>
    <property type="match status" value="1"/>
</dbReference>